<dbReference type="EMBL" id="AFAR01000258">
    <property type="protein sequence ID" value="EGF24948.1"/>
    <property type="molecule type" value="Genomic_DNA"/>
</dbReference>
<reference evidence="1 2" key="1">
    <citation type="journal article" date="2013" name="Mar. Genomics">
        <title>Expression of sulfatases in Rhodopirellula baltica and the diversity of sulfatases in the genus Rhodopirellula.</title>
        <authorList>
            <person name="Wegner C.E."/>
            <person name="Richter-Heitmann T."/>
            <person name="Klindworth A."/>
            <person name="Klockow C."/>
            <person name="Richter M."/>
            <person name="Achstetter T."/>
            <person name="Glockner F.O."/>
            <person name="Harder J."/>
        </authorList>
    </citation>
    <scope>NUCLEOTIDE SEQUENCE [LARGE SCALE GENOMIC DNA]</scope>
    <source>
        <strain evidence="1 2">WH47</strain>
    </source>
</reference>
<proteinExistence type="predicted"/>
<name>F2AZF2_RHOBT</name>
<dbReference type="AlphaFoldDB" id="F2AZF2"/>
<evidence type="ECO:0000313" key="2">
    <source>
        <dbReference type="Proteomes" id="UP000006222"/>
    </source>
</evidence>
<comment type="caution">
    <text evidence="1">The sequence shown here is derived from an EMBL/GenBank/DDBJ whole genome shotgun (WGS) entry which is preliminary data.</text>
</comment>
<accession>F2AZF2</accession>
<sequence>MSGRVIGFGGYVGNCKALKRFSVTLHCLVARYRDAKIAGKRDATIVPRQIVPLTAG</sequence>
<gene>
    <name evidence="1" type="ORF">RBWH47_03403</name>
</gene>
<evidence type="ECO:0000313" key="1">
    <source>
        <dbReference type="EMBL" id="EGF24948.1"/>
    </source>
</evidence>
<dbReference type="Proteomes" id="UP000006222">
    <property type="component" value="Unassembled WGS sequence"/>
</dbReference>
<dbReference type="PATRIC" id="fig|991778.3.peg.5407"/>
<organism evidence="1 2">
    <name type="scientific">Rhodopirellula baltica WH47</name>
    <dbReference type="NCBI Taxonomy" id="991778"/>
    <lineage>
        <taxon>Bacteria</taxon>
        <taxon>Pseudomonadati</taxon>
        <taxon>Planctomycetota</taxon>
        <taxon>Planctomycetia</taxon>
        <taxon>Pirellulales</taxon>
        <taxon>Pirellulaceae</taxon>
        <taxon>Rhodopirellula</taxon>
    </lineage>
</organism>
<protein>
    <submittedName>
        <fullName evidence="1">Uncharacterized protein</fullName>
    </submittedName>
</protein>